<feature type="compositionally biased region" description="Basic and acidic residues" evidence="1">
    <location>
        <begin position="73"/>
        <end position="83"/>
    </location>
</feature>
<keyword evidence="3" id="KW-1185">Reference proteome</keyword>
<gene>
    <name evidence="2" type="ORF">BDK51DRAFT_26392</name>
</gene>
<organism evidence="2 3">
    <name type="scientific">Blyttiomyces helicus</name>
    <dbReference type="NCBI Taxonomy" id="388810"/>
    <lineage>
        <taxon>Eukaryota</taxon>
        <taxon>Fungi</taxon>
        <taxon>Fungi incertae sedis</taxon>
        <taxon>Chytridiomycota</taxon>
        <taxon>Chytridiomycota incertae sedis</taxon>
        <taxon>Chytridiomycetes</taxon>
        <taxon>Chytridiomycetes incertae sedis</taxon>
        <taxon>Blyttiomyces</taxon>
    </lineage>
</organism>
<evidence type="ECO:0000313" key="3">
    <source>
        <dbReference type="Proteomes" id="UP000269721"/>
    </source>
</evidence>
<dbReference type="AlphaFoldDB" id="A0A4P9W2Q2"/>
<evidence type="ECO:0000256" key="1">
    <source>
        <dbReference type="SAM" id="MobiDB-lite"/>
    </source>
</evidence>
<evidence type="ECO:0000313" key="2">
    <source>
        <dbReference type="EMBL" id="RKO86539.1"/>
    </source>
</evidence>
<dbReference type="EMBL" id="KZ998109">
    <property type="protein sequence ID" value="RKO86539.1"/>
    <property type="molecule type" value="Genomic_DNA"/>
</dbReference>
<name>A0A4P9W2Q2_9FUNG</name>
<protein>
    <submittedName>
        <fullName evidence="2">Uncharacterized protein</fullName>
    </submittedName>
</protein>
<reference evidence="3" key="1">
    <citation type="journal article" date="2018" name="Nat. Microbiol.">
        <title>Leveraging single-cell genomics to expand the fungal tree of life.</title>
        <authorList>
            <person name="Ahrendt S.R."/>
            <person name="Quandt C.A."/>
            <person name="Ciobanu D."/>
            <person name="Clum A."/>
            <person name="Salamov A."/>
            <person name="Andreopoulos B."/>
            <person name="Cheng J.F."/>
            <person name="Woyke T."/>
            <person name="Pelin A."/>
            <person name="Henrissat B."/>
            <person name="Reynolds N.K."/>
            <person name="Benny G.L."/>
            <person name="Smith M.E."/>
            <person name="James T.Y."/>
            <person name="Grigoriev I.V."/>
        </authorList>
    </citation>
    <scope>NUCLEOTIDE SEQUENCE [LARGE SCALE GENOMIC DNA]</scope>
</reference>
<accession>A0A4P9W2Q2</accession>
<proteinExistence type="predicted"/>
<feature type="compositionally biased region" description="Acidic residues" evidence="1">
    <location>
        <begin position="90"/>
        <end position="106"/>
    </location>
</feature>
<dbReference type="Proteomes" id="UP000269721">
    <property type="component" value="Unassembled WGS sequence"/>
</dbReference>
<sequence length="113" mass="12133">MDEPKYFIAYLGKAIRKSRDATGDSVDVNGPSAAHHLDFIQTDTTMKPLGDKNISDKVVGNPDNGDVVYCADKESEVEQEGRENQAPASGDEDGICEQEEDGNADDDATKIAA</sequence>
<feature type="region of interest" description="Disordered" evidence="1">
    <location>
        <begin position="73"/>
        <end position="113"/>
    </location>
</feature>